<dbReference type="Proteomes" id="UP000249066">
    <property type="component" value="Unassembled WGS sequence"/>
</dbReference>
<organism evidence="2 3">
    <name type="scientific">Sphingomonas sanxanigenens</name>
    <dbReference type="NCBI Taxonomy" id="397260"/>
    <lineage>
        <taxon>Bacteria</taxon>
        <taxon>Pseudomonadati</taxon>
        <taxon>Pseudomonadota</taxon>
        <taxon>Alphaproteobacteria</taxon>
        <taxon>Sphingomonadales</taxon>
        <taxon>Sphingomonadaceae</taxon>
        <taxon>Sphingomonas</taxon>
    </lineage>
</organism>
<gene>
    <name evidence="2" type="ORF">DI623_11570</name>
</gene>
<dbReference type="SUPFAM" id="SSF101960">
    <property type="entry name" value="Stabilizer of iron transporter SufD"/>
    <property type="match status" value="1"/>
</dbReference>
<accession>A0A2W5A380</accession>
<comment type="caution">
    <text evidence="2">The sequence shown here is derived from an EMBL/GenBank/DDBJ whole genome shotgun (WGS) entry which is preliminary data.</text>
</comment>
<feature type="domain" description="SUF system FeS cluster assembly SufBD core" evidence="1">
    <location>
        <begin position="46"/>
        <end position="223"/>
    </location>
</feature>
<evidence type="ECO:0000313" key="3">
    <source>
        <dbReference type="Proteomes" id="UP000249066"/>
    </source>
</evidence>
<dbReference type="GO" id="GO:0016226">
    <property type="term" value="P:iron-sulfur cluster assembly"/>
    <property type="evidence" value="ECO:0007669"/>
    <property type="project" value="InterPro"/>
</dbReference>
<reference evidence="2 3" key="1">
    <citation type="submission" date="2017-08" db="EMBL/GenBank/DDBJ databases">
        <title>Infants hospitalized years apart are colonized by the same room-sourced microbial strains.</title>
        <authorList>
            <person name="Brooks B."/>
            <person name="Olm M.R."/>
            <person name="Firek B.A."/>
            <person name="Baker R."/>
            <person name="Thomas B.C."/>
            <person name="Morowitz M.J."/>
            <person name="Banfield J.F."/>
        </authorList>
    </citation>
    <scope>NUCLEOTIDE SEQUENCE [LARGE SCALE GENOMIC DNA]</scope>
    <source>
        <strain evidence="2">S2_018_000_R2_101</strain>
    </source>
</reference>
<evidence type="ECO:0000313" key="2">
    <source>
        <dbReference type="EMBL" id="PZO89003.1"/>
    </source>
</evidence>
<name>A0A2W5A380_9SPHN</name>
<dbReference type="InterPro" id="IPR055346">
    <property type="entry name" value="Fe-S_cluster_assembly_SufBD"/>
</dbReference>
<dbReference type="Pfam" id="PF01458">
    <property type="entry name" value="SUFBD_core"/>
    <property type="match status" value="1"/>
</dbReference>
<protein>
    <submittedName>
        <fullName evidence="2">Fe-S cluster assembly protein SufD</fullName>
    </submittedName>
</protein>
<dbReference type="InterPro" id="IPR037284">
    <property type="entry name" value="SUF_FeS_clus_asmbl_SufBD_sf"/>
</dbReference>
<dbReference type="EMBL" id="QFNN01000075">
    <property type="protein sequence ID" value="PZO89003.1"/>
    <property type="molecule type" value="Genomic_DNA"/>
</dbReference>
<dbReference type="PANTHER" id="PTHR43575:SF1">
    <property type="entry name" value="PROTEIN ABCI7, CHLOROPLASTIC"/>
    <property type="match status" value="1"/>
</dbReference>
<proteinExistence type="predicted"/>
<dbReference type="AlphaFoldDB" id="A0A2W5A380"/>
<dbReference type="InterPro" id="IPR000825">
    <property type="entry name" value="SUF_FeS_clus_asmbl_SufBD_core"/>
</dbReference>
<evidence type="ECO:0000259" key="1">
    <source>
        <dbReference type="Pfam" id="PF01458"/>
    </source>
</evidence>
<dbReference type="PANTHER" id="PTHR43575">
    <property type="entry name" value="PROTEIN ABCI7, CHLOROPLASTIC"/>
    <property type="match status" value="1"/>
</dbReference>
<sequence length="252" mass="26665">MTALALPTRKDEAWRYANLDALARVWPDVAGHVERIAVPAGESFARSIVRAADDDAVAVETYEIVVGKGARAAIHILAAGGDYGRIALDVTLHEGAHFELGGAILGHGTQTLEIVTTLTHAEPHATSNQVVRSVLGGRATGSYLGKVAVARDAQKTDAAQSVKAMLLDRTASANARPELEIFADDVKCAHGATVGELDAQALFYLMSRGLRPAEAKALLLHAFIAAAFEGIENEGERLRIEGQAVAALERML</sequence>